<protein>
    <submittedName>
        <fullName evidence="1">Uncharacterized protein</fullName>
    </submittedName>
</protein>
<sequence>MWLSSPFTESFLGKGALKFCCITEFFPDNVPSISNGEMATFFKKTIAPQMCL</sequence>
<comment type="caution">
    <text evidence="1">The sequence shown here is derived from an EMBL/GenBank/DDBJ whole genome shotgun (WGS) entry which is preliminary data.</text>
</comment>
<proteinExistence type="predicted"/>
<dbReference type="AlphaFoldDB" id="A0A8S9KQ29"/>
<evidence type="ECO:0000313" key="1">
    <source>
        <dbReference type="EMBL" id="KAF2595847.1"/>
    </source>
</evidence>
<gene>
    <name evidence="1" type="ORF">F2Q68_00012365</name>
</gene>
<evidence type="ECO:0000313" key="2">
    <source>
        <dbReference type="Proteomes" id="UP000712281"/>
    </source>
</evidence>
<accession>A0A8S9KQ29</accession>
<dbReference type="EMBL" id="QGKW02000717">
    <property type="protein sequence ID" value="KAF2595847.1"/>
    <property type="molecule type" value="Genomic_DNA"/>
</dbReference>
<reference evidence="1" key="1">
    <citation type="submission" date="2019-12" db="EMBL/GenBank/DDBJ databases">
        <title>Genome sequencing and annotation of Brassica cretica.</title>
        <authorList>
            <person name="Studholme D.J."/>
            <person name="Sarris P.F."/>
        </authorList>
    </citation>
    <scope>NUCLEOTIDE SEQUENCE</scope>
    <source>
        <strain evidence="1">PFS-001/15</strain>
        <tissue evidence="1">Leaf</tissue>
    </source>
</reference>
<name>A0A8S9KQ29_BRACR</name>
<dbReference type="Proteomes" id="UP000712281">
    <property type="component" value="Unassembled WGS sequence"/>
</dbReference>
<organism evidence="1 2">
    <name type="scientific">Brassica cretica</name>
    <name type="common">Mustard</name>
    <dbReference type="NCBI Taxonomy" id="69181"/>
    <lineage>
        <taxon>Eukaryota</taxon>
        <taxon>Viridiplantae</taxon>
        <taxon>Streptophyta</taxon>
        <taxon>Embryophyta</taxon>
        <taxon>Tracheophyta</taxon>
        <taxon>Spermatophyta</taxon>
        <taxon>Magnoliopsida</taxon>
        <taxon>eudicotyledons</taxon>
        <taxon>Gunneridae</taxon>
        <taxon>Pentapetalae</taxon>
        <taxon>rosids</taxon>
        <taxon>malvids</taxon>
        <taxon>Brassicales</taxon>
        <taxon>Brassicaceae</taxon>
        <taxon>Brassiceae</taxon>
        <taxon>Brassica</taxon>
    </lineage>
</organism>